<reference evidence="2" key="1">
    <citation type="submission" date="2020-06" db="EMBL/GenBank/DDBJ databases">
        <authorList>
            <person name="Li T."/>
            <person name="Hu X."/>
            <person name="Zhang T."/>
            <person name="Song X."/>
            <person name="Zhang H."/>
            <person name="Dai N."/>
            <person name="Sheng W."/>
            <person name="Hou X."/>
            <person name="Wei L."/>
        </authorList>
    </citation>
    <scope>NUCLEOTIDE SEQUENCE</scope>
    <source>
        <strain evidence="2">G02</strain>
        <tissue evidence="2">Leaf</tissue>
    </source>
</reference>
<dbReference type="AlphaFoldDB" id="A0AAW2V3D0"/>
<dbReference type="EMBL" id="JACGWJ010000004">
    <property type="protein sequence ID" value="KAL0423553.1"/>
    <property type="molecule type" value="Genomic_DNA"/>
</dbReference>
<accession>A0AAW2V3D0</accession>
<organism evidence="2">
    <name type="scientific">Sesamum radiatum</name>
    <name type="common">Black benniseed</name>
    <dbReference type="NCBI Taxonomy" id="300843"/>
    <lineage>
        <taxon>Eukaryota</taxon>
        <taxon>Viridiplantae</taxon>
        <taxon>Streptophyta</taxon>
        <taxon>Embryophyta</taxon>
        <taxon>Tracheophyta</taxon>
        <taxon>Spermatophyta</taxon>
        <taxon>Magnoliopsida</taxon>
        <taxon>eudicotyledons</taxon>
        <taxon>Gunneridae</taxon>
        <taxon>Pentapetalae</taxon>
        <taxon>asterids</taxon>
        <taxon>lamiids</taxon>
        <taxon>Lamiales</taxon>
        <taxon>Pedaliaceae</taxon>
        <taxon>Sesamum</taxon>
    </lineage>
</organism>
<evidence type="ECO:0000313" key="2">
    <source>
        <dbReference type="EMBL" id="KAL0423553.1"/>
    </source>
</evidence>
<name>A0AAW2V3D0_SESRA</name>
<feature type="non-terminal residue" evidence="2">
    <location>
        <position position="1"/>
    </location>
</feature>
<evidence type="ECO:0000259" key="1">
    <source>
        <dbReference type="Pfam" id="PF00078"/>
    </source>
</evidence>
<feature type="domain" description="Reverse transcriptase" evidence="1">
    <location>
        <begin position="18"/>
        <end position="100"/>
    </location>
</feature>
<gene>
    <name evidence="2" type="ORF">Sradi_0890100</name>
</gene>
<proteinExistence type="predicted"/>
<dbReference type="InterPro" id="IPR000477">
    <property type="entry name" value="RT_dom"/>
</dbReference>
<protein>
    <recommendedName>
        <fullName evidence="1">Reverse transcriptase domain-containing protein</fullName>
    </recommendedName>
</protein>
<sequence>LIADNILLAQDMTLHLDMRHSKGNLILKLDMSKAYDRVKWKFLYAILEKMGFLARFIALIKHAIEHCWFTILVNGEPSGLFKCSPGLRQGDPISHVLFILPQTLYLDDLTTFFHTES</sequence>
<reference evidence="2" key="2">
    <citation type="journal article" date="2024" name="Plant">
        <title>Genomic evolution and insights into agronomic trait innovations of Sesamum species.</title>
        <authorList>
            <person name="Miao H."/>
            <person name="Wang L."/>
            <person name="Qu L."/>
            <person name="Liu H."/>
            <person name="Sun Y."/>
            <person name="Le M."/>
            <person name="Wang Q."/>
            <person name="Wei S."/>
            <person name="Zheng Y."/>
            <person name="Lin W."/>
            <person name="Duan Y."/>
            <person name="Cao H."/>
            <person name="Xiong S."/>
            <person name="Wang X."/>
            <person name="Wei L."/>
            <person name="Li C."/>
            <person name="Ma Q."/>
            <person name="Ju M."/>
            <person name="Zhao R."/>
            <person name="Li G."/>
            <person name="Mu C."/>
            <person name="Tian Q."/>
            <person name="Mei H."/>
            <person name="Zhang T."/>
            <person name="Gao T."/>
            <person name="Zhang H."/>
        </authorList>
    </citation>
    <scope>NUCLEOTIDE SEQUENCE</scope>
    <source>
        <strain evidence="2">G02</strain>
    </source>
</reference>
<dbReference type="PANTHER" id="PTHR31635:SF196">
    <property type="entry name" value="REVERSE TRANSCRIPTASE DOMAIN-CONTAINING PROTEIN-RELATED"/>
    <property type="match status" value="1"/>
</dbReference>
<dbReference type="PANTHER" id="PTHR31635">
    <property type="entry name" value="REVERSE TRANSCRIPTASE DOMAIN-CONTAINING PROTEIN-RELATED"/>
    <property type="match status" value="1"/>
</dbReference>
<comment type="caution">
    <text evidence="2">The sequence shown here is derived from an EMBL/GenBank/DDBJ whole genome shotgun (WGS) entry which is preliminary data.</text>
</comment>
<dbReference type="Pfam" id="PF00078">
    <property type="entry name" value="RVT_1"/>
    <property type="match status" value="1"/>
</dbReference>